<evidence type="ECO:0000256" key="1">
    <source>
        <dbReference type="ARBA" id="ARBA00022741"/>
    </source>
</evidence>
<feature type="region of interest" description="Disordered" evidence="3">
    <location>
        <begin position="147"/>
        <end position="186"/>
    </location>
</feature>
<dbReference type="EMBL" id="BMAT01005567">
    <property type="protein sequence ID" value="GFR96066.1"/>
    <property type="molecule type" value="Genomic_DNA"/>
</dbReference>
<gene>
    <name evidence="4" type="ORF">ElyMa_002711100</name>
</gene>
<protein>
    <submittedName>
        <fullName evidence="4">Myosin IB heavy chain</fullName>
    </submittedName>
</protein>
<dbReference type="SUPFAM" id="SSF52540">
    <property type="entry name" value="P-loop containing nucleoside triphosphate hydrolases"/>
    <property type="match status" value="1"/>
</dbReference>
<reference evidence="4 5" key="1">
    <citation type="journal article" date="2021" name="Elife">
        <title>Chloroplast acquisition without the gene transfer in kleptoplastic sea slugs, Plakobranchus ocellatus.</title>
        <authorList>
            <person name="Maeda T."/>
            <person name="Takahashi S."/>
            <person name="Yoshida T."/>
            <person name="Shimamura S."/>
            <person name="Takaki Y."/>
            <person name="Nagai Y."/>
            <person name="Toyoda A."/>
            <person name="Suzuki Y."/>
            <person name="Arimoto A."/>
            <person name="Ishii H."/>
            <person name="Satoh N."/>
            <person name="Nishiyama T."/>
            <person name="Hasebe M."/>
            <person name="Maruyama T."/>
            <person name="Minagawa J."/>
            <person name="Obokata J."/>
            <person name="Shigenobu S."/>
        </authorList>
    </citation>
    <scope>NUCLEOTIDE SEQUENCE [LARGE SCALE GENOMIC DNA]</scope>
</reference>
<dbReference type="GO" id="GO:0005737">
    <property type="term" value="C:cytoplasm"/>
    <property type="evidence" value="ECO:0007669"/>
    <property type="project" value="TreeGrafter"/>
</dbReference>
<dbReference type="Proteomes" id="UP000762676">
    <property type="component" value="Unassembled WGS sequence"/>
</dbReference>
<evidence type="ECO:0000256" key="2">
    <source>
        <dbReference type="ARBA" id="ARBA00022840"/>
    </source>
</evidence>
<dbReference type="GO" id="GO:0005524">
    <property type="term" value="F:ATP binding"/>
    <property type="evidence" value="ECO:0007669"/>
    <property type="project" value="UniProtKB-KW"/>
</dbReference>
<dbReference type="InterPro" id="IPR036961">
    <property type="entry name" value="Kinesin_motor_dom_sf"/>
</dbReference>
<evidence type="ECO:0000313" key="5">
    <source>
        <dbReference type="Proteomes" id="UP000762676"/>
    </source>
</evidence>
<evidence type="ECO:0000256" key="3">
    <source>
        <dbReference type="SAM" id="MobiDB-lite"/>
    </source>
</evidence>
<dbReference type="GO" id="GO:0016020">
    <property type="term" value="C:membrane"/>
    <property type="evidence" value="ECO:0007669"/>
    <property type="project" value="TreeGrafter"/>
</dbReference>
<accession>A0AAV4HH63</accession>
<name>A0AAV4HH63_9GAST</name>
<feature type="region of interest" description="Disordered" evidence="3">
    <location>
        <begin position="198"/>
        <end position="260"/>
    </location>
</feature>
<keyword evidence="1" id="KW-0547">Nucleotide-binding</keyword>
<dbReference type="AlphaFoldDB" id="A0AAV4HH63"/>
<dbReference type="GO" id="GO:0015629">
    <property type="term" value="C:actin cytoskeleton"/>
    <property type="evidence" value="ECO:0007669"/>
    <property type="project" value="TreeGrafter"/>
</dbReference>
<keyword evidence="5" id="KW-1185">Reference proteome</keyword>
<feature type="region of interest" description="Disordered" evidence="3">
    <location>
        <begin position="62"/>
        <end position="127"/>
    </location>
</feature>
<organism evidence="4 5">
    <name type="scientific">Elysia marginata</name>
    <dbReference type="NCBI Taxonomy" id="1093978"/>
    <lineage>
        <taxon>Eukaryota</taxon>
        <taxon>Metazoa</taxon>
        <taxon>Spiralia</taxon>
        <taxon>Lophotrochozoa</taxon>
        <taxon>Mollusca</taxon>
        <taxon>Gastropoda</taxon>
        <taxon>Heterobranchia</taxon>
        <taxon>Euthyneura</taxon>
        <taxon>Panpulmonata</taxon>
        <taxon>Sacoglossa</taxon>
        <taxon>Placobranchoidea</taxon>
        <taxon>Plakobranchidae</taxon>
        <taxon>Elysia</taxon>
    </lineage>
</organism>
<dbReference type="Gene3D" id="3.40.850.10">
    <property type="entry name" value="Kinesin motor domain"/>
    <property type="match status" value="1"/>
</dbReference>
<feature type="compositionally biased region" description="Low complexity" evidence="3">
    <location>
        <begin position="101"/>
        <end position="112"/>
    </location>
</feature>
<dbReference type="InterPro" id="IPR027417">
    <property type="entry name" value="P-loop_NTPase"/>
</dbReference>
<dbReference type="GO" id="GO:0007015">
    <property type="term" value="P:actin filament organization"/>
    <property type="evidence" value="ECO:0007669"/>
    <property type="project" value="TreeGrafter"/>
</dbReference>
<feature type="compositionally biased region" description="Polar residues" evidence="3">
    <location>
        <begin position="64"/>
        <end position="81"/>
    </location>
</feature>
<dbReference type="PANTHER" id="PTHR13140:SF498">
    <property type="entry name" value="DACHS, ISOFORM E"/>
    <property type="match status" value="1"/>
</dbReference>
<dbReference type="PANTHER" id="PTHR13140">
    <property type="entry name" value="MYOSIN"/>
    <property type="match status" value="1"/>
</dbReference>
<sequence>MTGPGTSSFGSSDDLTHLVGPLTEESLVKYLQGRFHAGYCQTCIGPQLVCVNGFTRPPELRVLTSDSGHSTKKTSVNISLNSSTSGAFPSPSSPQTPVSALPSPLWTPGLGLPTPPVGPSSPARLPVPQQLVRDNSNAATASYNVSVHQHQTGGPSGLPLSGHHRQSDLLGPRGEGISSGPHRPLLQRSYSQSDLQGYLAQGVPGGSRGLPSLPGHRQSDMLGLPGQGTQPWQTRGPAPHETDSRVNHHRHSSSTSSCSELQALHQGLAGGQPPPQFMEGMVRTVLSQHADSFHPQVILVSGESGSGKTHSSMEMLRLLLEAAGGGSQTDAFKYLSAALTVVRAMSSALTVANADSSRVVSGQRPGHVHRECDVRLSRVQNKNSLSVCGYEPCDVSASSRAELPHLLPDVGRPVWRGAG</sequence>
<dbReference type="GO" id="GO:0051015">
    <property type="term" value="F:actin filament binding"/>
    <property type="evidence" value="ECO:0007669"/>
    <property type="project" value="TreeGrafter"/>
</dbReference>
<evidence type="ECO:0000313" key="4">
    <source>
        <dbReference type="EMBL" id="GFR96066.1"/>
    </source>
</evidence>
<keyword evidence="2" id="KW-0067">ATP-binding</keyword>
<proteinExistence type="predicted"/>
<comment type="caution">
    <text evidence="4">The sequence shown here is derived from an EMBL/GenBank/DDBJ whole genome shotgun (WGS) entry which is preliminary data.</text>
</comment>